<keyword evidence="2" id="KW-1185">Reference proteome</keyword>
<evidence type="ECO:0000313" key="1">
    <source>
        <dbReference type="EMBL" id="GFQ69871.1"/>
    </source>
</evidence>
<dbReference type="Proteomes" id="UP000887116">
    <property type="component" value="Unassembled WGS sequence"/>
</dbReference>
<sequence>MPSSSSTKSTHPKRQFIQTNVLSKDYETCNSCVITSKRPPFNGRDPKRQSHCTEESVLHRRHSILHIHLKGDLTPFVVEDISLAHTLQRRTKI</sequence>
<evidence type="ECO:0000313" key="2">
    <source>
        <dbReference type="Proteomes" id="UP000887116"/>
    </source>
</evidence>
<dbReference type="EMBL" id="BMAO01000896">
    <property type="protein sequence ID" value="GFQ69871.1"/>
    <property type="molecule type" value="Genomic_DNA"/>
</dbReference>
<feature type="non-terminal residue" evidence="1">
    <location>
        <position position="93"/>
    </location>
</feature>
<dbReference type="AlphaFoldDB" id="A0A8X6KDL6"/>
<organism evidence="1 2">
    <name type="scientific">Trichonephila clavata</name>
    <name type="common">Joro spider</name>
    <name type="synonym">Nephila clavata</name>
    <dbReference type="NCBI Taxonomy" id="2740835"/>
    <lineage>
        <taxon>Eukaryota</taxon>
        <taxon>Metazoa</taxon>
        <taxon>Ecdysozoa</taxon>
        <taxon>Arthropoda</taxon>
        <taxon>Chelicerata</taxon>
        <taxon>Arachnida</taxon>
        <taxon>Araneae</taxon>
        <taxon>Araneomorphae</taxon>
        <taxon>Entelegynae</taxon>
        <taxon>Araneoidea</taxon>
        <taxon>Nephilidae</taxon>
        <taxon>Trichonephila</taxon>
    </lineage>
</organism>
<reference evidence="1" key="1">
    <citation type="submission" date="2020-07" db="EMBL/GenBank/DDBJ databases">
        <title>Multicomponent nature underlies the extraordinary mechanical properties of spider dragline silk.</title>
        <authorList>
            <person name="Kono N."/>
            <person name="Nakamura H."/>
            <person name="Mori M."/>
            <person name="Yoshida Y."/>
            <person name="Ohtoshi R."/>
            <person name="Malay A.D."/>
            <person name="Moran D.A.P."/>
            <person name="Tomita M."/>
            <person name="Numata K."/>
            <person name="Arakawa K."/>
        </authorList>
    </citation>
    <scope>NUCLEOTIDE SEQUENCE</scope>
</reference>
<accession>A0A8X6KDL6</accession>
<name>A0A8X6KDL6_TRICU</name>
<comment type="caution">
    <text evidence="1">The sequence shown here is derived from an EMBL/GenBank/DDBJ whole genome shotgun (WGS) entry which is preliminary data.</text>
</comment>
<gene>
    <name evidence="1" type="ORF">TNCT_419091</name>
</gene>
<protein>
    <submittedName>
        <fullName evidence="1">Uncharacterized protein</fullName>
    </submittedName>
</protein>
<proteinExistence type="predicted"/>